<organism evidence="2 3">
    <name type="scientific">Branchiostoma lanceolatum</name>
    <name type="common">Common lancelet</name>
    <name type="synonym">Amphioxus lanceolatum</name>
    <dbReference type="NCBI Taxonomy" id="7740"/>
    <lineage>
        <taxon>Eukaryota</taxon>
        <taxon>Metazoa</taxon>
        <taxon>Chordata</taxon>
        <taxon>Cephalochordata</taxon>
        <taxon>Leptocardii</taxon>
        <taxon>Amphioxiformes</taxon>
        <taxon>Branchiostomatidae</taxon>
        <taxon>Branchiostoma</taxon>
    </lineage>
</organism>
<dbReference type="CDD" id="cd00117">
    <property type="entry name" value="TFP"/>
    <property type="match status" value="1"/>
</dbReference>
<gene>
    <name evidence="2" type="primary">Hypp8955</name>
    <name evidence="2" type="ORF">BLAG_LOCUS11501</name>
</gene>
<evidence type="ECO:0000313" key="2">
    <source>
        <dbReference type="EMBL" id="CAH1250975.1"/>
    </source>
</evidence>
<dbReference type="Proteomes" id="UP000838412">
    <property type="component" value="Chromosome 18"/>
</dbReference>
<dbReference type="AlphaFoldDB" id="A0A8K0EGS0"/>
<dbReference type="InterPro" id="IPR045860">
    <property type="entry name" value="Snake_toxin-like_sf"/>
</dbReference>
<proteinExistence type="predicted"/>
<dbReference type="SUPFAM" id="SSF57302">
    <property type="entry name" value="Snake toxin-like"/>
    <property type="match status" value="1"/>
</dbReference>
<accession>A0A8K0EGS0</accession>
<reference evidence="2" key="1">
    <citation type="submission" date="2022-01" db="EMBL/GenBank/DDBJ databases">
        <authorList>
            <person name="Braso-Vives M."/>
        </authorList>
    </citation>
    <scope>NUCLEOTIDE SEQUENCE</scope>
</reference>
<sequence>MVSRSLLCVAVLCSYLTVASGIKCVLCSGNFGESQACMDNTTAVDCPSYKNVCYSTKWIIATTDRTTQFTRGCARTQVGGGCREMPEPIEGTDCIVYCDDFPGCNNATSRAGELMFAQLYERLVAASEFRPYNLSKSCQDQLQCISSAMTRGSGEALKFAYSGLQVGQATKQVDKTAATTEAPRPKSVFEV</sequence>
<name>A0A8K0EGS0_BRALA</name>
<evidence type="ECO:0000256" key="1">
    <source>
        <dbReference type="SAM" id="SignalP"/>
    </source>
</evidence>
<dbReference type="EMBL" id="OV696703">
    <property type="protein sequence ID" value="CAH1250975.1"/>
    <property type="molecule type" value="Genomic_DNA"/>
</dbReference>
<feature type="signal peptide" evidence="1">
    <location>
        <begin position="1"/>
        <end position="21"/>
    </location>
</feature>
<evidence type="ECO:0000313" key="3">
    <source>
        <dbReference type="Proteomes" id="UP000838412"/>
    </source>
</evidence>
<dbReference type="OrthoDB" id="10513552at2759"/>
<keyword evidence="1" id="KW-0732">Signal</keyword>
<feature type="chain" id="PRO_5035457353" evidence="1">
    <location>
        <begin position="22"/>
        <end position="191"/>
    </location>
</feature>
<keyword evidence="3" id="KW-1185">Reference proteome</keyword>
<protein>
    <submittedName>
        <fullName evidence="2">Hypp8955 protein</fullName>
    </submittedName>
</protein>